<comment type="caution">
    <text evidence="2">The sequence shown here is derived from an EMBL/GenBank/DDBJ whole genome shotgun (WGS) entry which is preliminary data.</text>
</comment>
<keyword evidence="3" id="KW-1185">Reference proteome</keyword>
<dbReference type="OrthoDB" id="6199076at2"/>
<organism evidence="2 3">
    <name type="scientific">Aliikangiella marina</name>
    <dbReference type="NCBI Taxonomy" id="1712262"/>
    <lineage>
        <taxon>Bacteria</taxon>
        <taxon>Pseudomonadati</taxon>
        <taxon>Pseudomonadota</taxon>
        <taxon>Gammaproteobacteria</taxon>
        <taxon>Oceanospirillales</taxon>
        <taxon>Pleioneaceae</taxon>
        <taxon>Aliikangiella</taxon>
    </lineage>
</organism>
<gene>
    <name evidence="2" type="ORF">FLL45_16790</name>
</gene>
<proteinExistence type="predicted"/>
<accession>A0A545T7A5</accession>
<dbReference type="EMBL" id="VIKR01000004">
    <property type="protein sequence ID" value="TQV73110.1"/>
    <property type="molecule type" value="Genomic_DNA"/>
</dbReference>
<dbReference type="Proteomes" id="UP000317839">
    <property type="component" value="Unassembled WGS sequence"/>
</dbReference>
<sequence>MFNSVLNIQSGKQMQQTNPLSPKRMAPEKRIQEVAHIIANGLIRLRAPASNKSQLLDSDSDISLAMSGYRSVHGEPENTNTSEAK</sequence>
<feature type="compositionally biased region" description="Polar residues" evidence="1">
    <location>
        <begin position="1"/>
        <end position="20"/>
    </location>
</feature>
<evidence type="ECO:0000256" key="1">
    <source>
        <dbReference type="SAM" id="MobiDB-lite"/>
    </source>
</evidence>
<feature type="region of interest" description="Disordered" evidence="1">
    <location>
        <begin position="1"/>
        <end position="26"/>
    </location>
</feature>
<evidence type="ECO:0000313" key="3">
    <source>
        <dbReference type="Proteomes" id="UP000317839"/>
    </source>
</evidence>
<dbReference type="AlphaFoldDB" id="A0A545T7A5"/>
<reference evidence="2 3" key="1">
    <citation type="submission" date="2019-06" db="EMBL/GenBank/DDBJ databases">
        <title>Draft genome of Aliikangiella marina GYP-15.</title>
        <authorList>
            <person name="Wang G."/>
        </authorList>
    </citation>
    <scope>NUCLEOTIDE SEQUENCE [LARGE SCALE GENOMIC DNA]</scope>
    <source>
        <strain evidence="2 3">GYP-15</strain>
    </source>
</reference>
<protein>
    <submittedName>
        <fullName evidence="2">Uncharacterized protein</fullName>
    </submittedName>
</protein>
<name>A0A545T7A5_9GAMM</name>
<evidence type="ECO:0000313" key="2">
    <source>
        <dbReference type="EMBL" id="TQV73110.1"/>
    </source>
</evidence>